<proteinExistence type="predicted"/>
<feature type="region of interest" description="Disordered" evidence="1">
    <location>
        <begin position="43"/>
        <end position="64"/>
    </location>
</feature>
<keyword evidence="2" id="KW-0472">Membrane</keyword>
<comment type="caution">
    <text evidence="3">The sequence shown here is derived from an EMBL/GenBank/DDBJ whole genome shotgun (WGS) entry which is preliminary data.</text>
</comment>
<gene>
    <name evidence="3" type="ORF">TWF730_010507</name>
</gene>
<accession>A0AAV9UUR1</accession>
<protein>
    <submittedName>
        <fullName evidence="3">Uncharacterized protein</fullName>
    </submittedName>
</protein>
<evidence type="ECO:0000313" key="3">
    <source>
        <dbReference type="EMBL" id="KAK6346176.1"/>
    </source>
</evidence>
<keyword evidence="2" id="KW-1133">Transmembrane helix</keyword>
<dbReference type="Proteomes" id="UP001373714">
    <property type="component" value="Unassembled WGS sequence"/>
</dbReference>
<reference evidence="3 4" key="1">
    <citation type="submission" date="2019-10" db="EMBL/GenBank/DDBJ databases">
        <authorList>
            <person name="Palmer J.M."/>
        </authorList>
    </citation>
    <scope>NUCLEOTIDE SEQUENCE [LARGE SCALE GENOMIC DNA]</scope>
    <source>
        <strain evidence="3 4">TWF730</strain>
    </source>
</reference>
<organism evidence="3 4">
    <name type="scientific">Orbilia blumenaviensis</name>
    <dbReference type="NCBI Taxonomy" id="1796055"/>
    <lineage>
        <taxon>Eukaryota</taxon>
        <taxon>Fungi</taxon>
        <taxon>Dikarya</taxon>
        <taxon>Ascomycota</taxon>
        <taxon>Pezizomycotina</taxon>
        <taxon>Orbiliomycetes</taxon>
        <taxon>Orbiliales</taxon>
        <taxon>Orbiliaceae</taxon>
        <taxon>Orbilia</taxon>
    </lineage>
</organism>
<feature type="transmembrane region" description="Helical" evidence="2">
    <location>
        <begin position="12"/>
        <end position="29"/>
    </location>
</feature>
<dbReference type="EMBL" id="JAVHNS010000008">
    <property type="protein sequence ID" value="KAK6346176.1"/>
    <property type="molecule type" value="Genomic_DNA"/>
</dbReference>
<name>A0AAV9UUR1_9PEZI</name>
<evidence type="ECO:0000256" key="1">
    <source>
        <dbReference type="SAM" id="MobiDB-lite"/>
    </source>
</evidence>
<evidence type="ECO:0000313" key="4">
    <source>
        <dbReference type="Proteomes" id="UP001373714"/>
    </source>
</evidence>
<sequence>MLYQPATTQSDGFAIVHATAAAIFVVEYFNSFAHSSRPVLEERSFNQAAPTRQKVSLKQADPTP</sequence>
<keyword evidence="4" id="KW-1185">Reference proteome</keyword>
<evidence type="ECO:0000256" key="2">
    <source>
        <dbReference type="SAM" id="Phobius"/>
    </source>
</evidence>
<feature type="compositionally biased region" description="Polar residues" evidence="1">
    <location>
        <begin position="45"/>
        <end position="56"/>
    </location>
</feature>
<keyword evidence="2" id="KW-0812">Transmembrane</keyword>
<dbReference type="AlphaFoldDB" id="A0AAV9UUR1"/>